<comment type="caution">
    <text evidence="2">The sequence shown here is derived from an EMBL/GenBank/DDBJ whole genome shotgun (WGS) entry which is preliminary data.</text>
</comment>
<feature type="compositionally biased region" description="Polar residues" evidence="1">
    <location>
        <begin position="160"/>
        <end position="170"/>
    </location>
</feature>
<name>W9CD14_SCLBF</name>
<gene>
    <name evidence="2" type="ORF">SBOR_4971</name>
</gene>
<keyword evidence="3" id="KW-1185">Reference proteome</keyword>
<feature type="compositionally biased region" description="Low complexity" evidence="1">
    <location>
        <begin position="122"/>
        <end position="131"/>
    </location>
</feature>
<proteinExistence type="predicted"/>
<feature type="region of interest" description="Disordered" evidence="1">
    <location>
        <begin position="187"/>
        <end position="270"/>
    </location>
</feature>
<protein>
    <submittedName>
        <fullName evidence="2">Uncharacterized protein</fullName>
    </submittedName>
</protein>
<sequence>MSEPPKLPKKKVDKSQISRPIGSIDSLGFRATAYERQPSSTQRRHQPTSNTFPSSNQTQSTQNQHTMASSNNNHVQQNFGSGTDPSGGSQHSSTQNQQASGASSHAPNQCSQMAQPRPYQASNQQSNNGSQCLPPPVSHRQPMISRPPPNQPPQATQPPSYQASDELSNANYKRIPGLEIFIPRDPAVANGLSGSTNPGRSNTNDQPSHSAGNTHLGRSINGQQSHLASNTNVSSSSIPTNDGPSSNQQWGWGGEDGMLDPAQAAHFHDK</sequence>
<evidence type="ECO:0000313" key="2">
    <source>
        <dbReference type="EMBL" id="ESZ94662.1"/>
    </source>
</evidence>
<dbReference type="EMBL" id="AYSA01000232">
    <property type="protein sequence ID" value="ESZ94662.1"/>
    <property type="molecule type" value="Genomic_DNA"/>
</dbReference>
<dbReference type="HOGENOM" id="CLU_1031174_0_0_1"/>
<dbReference type="AlphaFoldDB" id="W9CD14"/>
<evidence type="ECO:0000256" key="1">
    <source>
        <dbReference type="SAM" id="MobiDB-lite"/>
    </source>
</evidence>
<evidence type="ECO:0000313" key="3">
    <source>
        <dbReference type="Proteomes" id="UP000019487"/>
    </source>
</evidence>
<feature type="compositionally biased region" description="Polar residues" evidence="1">
    <location>
        <begin position="192"/>
        <end position="213"/>
    </location>
</feature>
<accession>W9CD14</accession>
<dbReference type="Proteomes" id="UP000019487">
    <property type="component" value="Unassembled WGS sequence"/>
</dbReference>
<organism evidence="2 3">
    <name type="scientific">Sclerotinia borealis (strain F-4128)</name>
    <dbReference type="NCBI Taxonomy" id="1432307"/>
    <lineage>
        <taxon>Eukaryota</taxon>
        <taxon>Fungi</taxon>
        <taxon>Dikarya</taxon>
        <taxon>Ascomycota</taxon>
        <taxon>Pezizomycotina</taxon>
        <taxon>Leotiomycetes</taxon>
        <taxon>Helotiales</taxon>
        <taxon>Sclerotiniaceae</taxon>
        <taxon>Sclerotinia</taxon>
    </lineage>
</organism>
<feature type="compositionally biased region" description="Low complexity" evidence="1">
    <location>
        <begin position="47"/>
        <end position="64"/>
    </location>
</feature>
<feature type="region of interest" description="Disordered" evidence="1">
    <location>
        <begin position="1"/>
        <end position="170"/>
    </location>
</feature>
<feature type="compositionally biased region" description="Polar residues" evidence="1">
    <location>
        <begin position="220"/>
        <end position="250"/>
    </location>
</feature>
<reference evidence="2 3" key="1">
    <citation type="journal article" date="2014" name="Genome Announc.">
        <title>Draft genome sequence of Sclerotinia borealis, a psychrophilic plant pathogenic fungus.</title>
        <authorList>
            <person name="Mardanov A.V."/>
            <person name="Beletsky A.V."/>
            <person name="Kadnikov V.V."/>
            <person name="Ignatov A.N."/>
            <person name="Ravin N.V."/>
        </authorList>
    </citation>
    <scope>NUCLEOTIDE SEQUENCE [LARGE SCALE GENOMIC DNA]</scope>
    <source>
        <strain evidence="3">F-4157</strain>
    </source>
</reference>
<feature type="compositionally biased region" description="Pro residues" evidence="1">
    <location>
        <begin position="145"/>
        <end position="156"/>
    </location>
</feature>
<feature type="compositionally biased region" description="Polar residues" evidence="1">
    <location>
        <begin position="65"/>
        <end position="114"/>
    </location>
</feature>